<organism evidence="1 2">
    <name type="scientific">Dongia mobilis</name>
    <dbReference type="NCBI Taxonomy" id="578943"/>
    <lineage>
        <taxon>Bacteria</taxon>
        <taxon>Pseudomonadati</taxon>
        <taxon>Pseudomonadota</taxon>
        <taxon>Alphaproteobacteria</taxon>
        <taxon>Rhodospirillales</taxon>
        <taxon>Dongiaceae</taxon>
        <taxon>Dongia</taxon>
    </lineage>
</organism>
<keyword evidence="2" id="KW-1185">Reference proteome</keyword>
<name>A0A4R6WL27_9PROT</name>
<dbReference type="InterPro" id="IPR009922">
    <property type="entry name" value="DUF1457"/>
</dbReference>
<dbReference type="Pfam" id="PF07310">
    <property type="entry name" value="PAS_5"/>
    <property type="match status" value="1"/>
</dbReference>
<evidence type="ECO:0000313" key="2">
    <source>
        <dbReference type="Proteomes" id="UP000295783"/>
    </source>
</evidence>
<gene>
    <name evidence="1" type="ORF">A8950_2480</name>
</gene>
<dbReference type="AlphaFoldDB" id="A0A4R6WL27"/>
<reference evidence="1 2" key="1">
    <citation type="submission" date="2019-03" db="EMBL/GenBank/DDBJ databases">
        <title>Genomic Encyclopedia of Type Strains, Phase III (KMG-III): the genomes of soil and plant-associated and newly described type strains.</title>
        <authorList>
            <person name="Whitman W."/>
        </authorList>
    </citation>
    <scope>NUCLEOTIDE SEQUENCE [LARGE SCALE GENOMIC DNA]</scope>
    <source>
        <strain evidence="1 2">CGMCC 1.7660</strain>
    </source>
</reference>
<evidence type="ECO:0000313" key="1">
    <source>
        <dbReference type="EMBL" id="TDQ81412.1"/>
    </source>
</evidence>
<dbReference type="RefSeq" id="WP_166645143.1">
    <property type="nucleotide sequence ID" value="NZ_SNYW01000009.1"/>
</dbReference>
<comment type="caution">
    <text evidence="1">The sequence shown here is derived from an EMBL/GenBank/DDBJ whole genome shotgun (WGS) entry which is preliminary data.</text>
</comment>
<sequence>MDASYSRELEARAEHPTIKRMIALWESKRAGRAAPLRADFDPAEMVFALGDLSLFDIKDNPRRYWCRLDGTRQVELFGVDCTGKHLDEAFSPDYYAIAHKSFTEVADSGLPGLYQRQIPYAGRLIRYEVALLPLSRDGTRIDMLLVVLTPHWD</sequence>
<accession>A0A4R6WL27</accession>
<proteinExistence type="predicted"/>
<dbReference type="Proteomes" id="UP000295783">
    <property type="component" value="Unassembled WGS sequence"/>
</dbReference>
<dbReference type="EMBL" id="SNYW01000009">
    <property type="protein sequence ID" value="TDQ81412.1"/>
    <property type="molecule type" value="Genomic_DNA"/>
</dbReference>
<protein>
    <submittedName>
        <fullName evidence="1">PAS domain-containing protein</fullName>
    </submittedName>
</protein>